<reference evidence="13 14" key="1">
    <citation type="submission" date="2014-04" db="EMBL/GenBank/DDBJ databases">
        <authorList>
            <consortium name="DOE Joint Genome Institute"/>
            <person name="Kuo A."/>
            <person name="Girlanda M."/>
            <person name="Perotto S."/>
            <person name="Kohler A."/>
            <person name="Nagy L.G."/>
            <person name="Floudas D."/>
            <person name="Copeland A."/>
            <person name="Barry K.W."/>
            <person name="Cichocki N."/>
            <person name="Veneault-Fourrey C."/>
            <person name="LaButti K."/>
            <person name="Lindquist E.A."/>
            <person name="Lipzen A."/>
            <person name="Lundell T."/>
            <person name="Morin E."/>
            <person name="Murat C."/>
            <person name="Sun H."/>
            <person name="Tunlid A."/>
            <person name="Henrissat B."/>
            <person name="Grigoriev I.V."/>
            <person name="Hibbett D.S."/>
            <person name="Martin F."/>
            <person name="Nordberg H.P."/>
            <person name="Cantor M.N."/>
            <person name="Hua S.X."/>
        </authorList>
    </citation>
    <scope>NUCLEOTIDE SEQUENCE [LARGE SCALE GENOMIC DNA]</scope>
    <source>
        <strain evidence="13 14">MUT 4182</strain>
    </source>
</reference>
<dbReference type="PANTHER" id="PTHR15822">
    <property type="entry name" value="TRAF AND TNF RECEPTOR-ASSOCIATED PROTEIN"/>
    <property type="match status" value="1"/>
</dbReference>
<dbReference type="STRING" id="1051891.A0A0C3L3M6"/>
<dbReference type="EMBL" id="KN823600">
    <property type="protein sequence ID" value="KIO16312.1"/>
    <property type="molecule type" value="Genomic_DNA"/>
</dbReference>
<keyword evidence="7" id="KW-0378">Hydrolase</keyword>
<dbReference type="InterPro" id="IPR051547">
    <property type="entry name" value="TDP2-like"/>
</dbReference>
<keyword evidence="6" id="KW-0227">DNA damage</keyword>
<evidence type="ECO:0000256" key="1">
    <source>
        <dbReference type="ARBA" id="ARBA00001936"/>
    </source>
</evidence>
<keyword evidence="10" id="KW-0539">Nucleus</keyword>
<comment type="cofactor">
    <cofactor evidence="2">
        <name>Mg(2+)</name>
        <dbReference type="ChEBI" id="CHEBI:18420"/>
    </cofactor>
</comment>
<evidence type="ECO:0000256" key="7">
    <source>
        <dbReference type="ARBA" id="ARBA00022801"/>
    </source>
</evidence>
<keyword evidence="4" id="KW-0540">Nuclease</keyword>
<accession>A0A0C3L3M6</accession>
<keyword evidence="14" id="KW-1185">Reference proteome</keyword>
<name>A0A0C3L3M6_9AGAM</name>
<feature type="region of interest" description="Disordered" evidence="11">
    <location>
        <begin position="221"/>
        <end position="242"/>
    </location>
</feature>
<reference evidence="14" key="2">
    <citation type="submission" date="2015-01" db="EMBL/GenBank/DDBJ databases">
        <title>Evolutionary Origins and Diversification of the Mycorrhizal Mutualists.</title>
        <authorList>
            <consortium name="DOE Joint Genome Institute"/>
            <consortium name="Mycorrhizal Genomics Consortium"/>
            <person name="Kohler A."/>
            <person name="Kuo A."/>
            <person name="Nagy L.G."/>
            <person name="Floudas D."/>
            <person name="Copeland A."/>
            <person name="Barry K.W."/>
            <person name="Cichocki N."/>
            <person name="Veneault-Fourrey C."/>
            <person name="LaButti K."/>
            <person name="Lindquist E.A."/>
            <person name="Lipzen A."/>
            <person name="Lundell T."/>
            <person name="Morin E."/>
            <person name="Murat C."/>
            <person name="Riley R."/>
            <person name="Ohm R."/>
            <person name="Sun H."/>
            <person name="Tunlid A."/>
            <person name="Henrissat B."/>
            <person name="Grigoriev I.V."/>
            <person name="Hibbett D.S."/>
            <person name="Martin F."/>
        </authorList>
    </citation>
    <scope>NUCLEOTIDE SEQUENCE [LARGE SCALE GENOMIC DNA]</scope>
    <source>
        <strain evidence="14">MUT 4182</strain>
    </source>
</reference>
<evidence type="ECO:0000256" key="5">
    <source>
        <dbReference type="ARBA" id="ARBA00022723"/>
    </source>
</evidence>
<dbReference type="GO" id="GO:0070260">
    <property type="term" value="F:5'-tyrosyl-DNA phosphodiesterase activity"/>
    <property type="evidence" value="ECO:0007669"/>
    <property type="project" value="TreeGrafter"/>
</dbReference>
<dbReference type="Proteomes" id="UP000054248">
    <property type="component" value="Unassembled WGS sequence"/>
</dbReference>
<keyword evidence="5" id="KW-0479">Metal-binding</keyword>
<dbReference type="Pfam" id="PF03372">
    <property type="entry name" value="Exo_endo_phos"/>
    <property type="match status" value="1"/>
</dbReference>
<evidence type="ECO:0000256" key="3">
    <source>
        <dbReference type="ARBA" id="ARBA00004322"/>
    </source>
</evidence>
<comment type="subcellular location">
    <subcellularLocation>
        <location evidence="3">Nucleus</location>
        <location evidence="3">PML body</location>
    </subcellularLocation>
</comment>
<evidence type="ECO:0000259" key="12">
    <source>
        <dbReference type="Pfam" id="PF03372"/>
    </source>
</evidence>
<dbReference type="AlphaFoldDB" id="A0A0C3L3M6"/>
<sequence length="350" mass="39352">MSIKSTWTPIQPPKPSNKPLSTTPDSRPTPIRVLTYNVWFDNMFQEQRTRDLLRIIQEENPDVLCFQEVTMKFQRIMHKDPYWKENWTMTKFEDQSVMVGESWYGTAIAVKKALHKSFVCKAFLVKFKGTQTGRCLTVVELKPRTFVAQPILVSTVHLDYTPELRKRHFRIAIDTLSGSSPDKPIPSFICGDTNIDSYNEIQPLLDAGFVDSWIATHPPTPVAPATSPFSDPTSGATATPPPEYSPDLIHVDPTYGQTGVHLPGKPKKENVRRLDYLMCRNMNVKTAKLVGTEPIDKDKVNLSFGNEEQKALEGVKVWPSDHVGVLVDLEVVWNGIGAEDTVSAESQSLI</sequence>
<evidence type="ECO:0000256" key="10">
    <source>
        <dbReference type="ARBA" id="ARBA00023242"/>
    </source>
</evidence>
<protein>
    <recommendedName>
        <fullName evidence="12">Endonuclease/exonuclease/phosphatase domain-containing protein</fullName>
    </recommendedName>
</protein>
<dbReference type="InterPro" id="IPR005135">
    <property type="entry name" value="Endo/exonuclease/phosphatase"/>
</dbReference>
<dbReference type="OrthoDB" id="9975959at2759"/>
<keyword evidence="9" id="KW-0234">DNA repair</keyword>
<gene>
    <name evidence="13" type="ORF">M407DRAFT_86159</name>
</gene>
<dbReference type="GO" id="GO:0005737">
    <property type="term" value="C:cytoplasm"/>
    <property type="evidence" value="ECO:0007669"/>
    <property type="project" value="TreeGrafter"/>
</dbReference>
<evidence type="ECO:0000313" key="14">
    <source>
        <dbReference type="Proteomes" id="UP000054248"/>
    </source>
</evidence>
<dbReference type="GO" id="GO:0046872">
    <property type="term" value="F:metal ion binding"/>
    <property type="evidence" value="ECO:0007669"/>
    <property type="project" value="UniProtKB-KW"/>
</dbReference>
<dbReference type="GO" id="GO:0003697">
    <property type="term" value="F:single-stranded DNA binding"/>
    <property type="evidence" value="ECO:0007669"/>
    <property type="project" value="TreeGrafter"/>
</dbReference>
<dbReference type="GO" id="GO:0006302">
    <property type="term" value="P:double-strand break repair"/>
    <property type="evidence" value="ECO:0007669"/>
    <property type="project" value="TreeGrafter"/>
</dbReference>
<evidence type="ECO:0000256" key="9">
    <source>
        <dbReference type="ARBA" id="ARBA00023204"/>
    </source>
</evidence>
<proteinExistence type="predicted"/>
<dbReference type="SUPFAM" id="SSF56219">
    <property type="entry name" value="DNase I-like"/>
    <property type="match status" value="1"/>
</dbReference>
<dbReference type="HOGENOM" id="CLU_715691_0_0_1"/>
<dbReference type="GO" id="GO:0004518">
    <property type="term" value="F:nuclease activity"/>
    <property type="evidence" value="ECO:0007669"/>
    <property type="project" value="UniProtKB-KW"/>
</dbReference>
<evidence type="ECO:0000256" key="4">
    <source>
        <dbReference type="ARBA" id="ARBA00022722"/>
    </source>
</evidence>
<organism evidence="13 14">
    <name type="scientific">Tulasnella calospora MUT 4182</name>
    <dbReference type="NCBI Taxonomy" id="1051891"/>
    <lineage>
        <taxon>Eukaryota</taxon>
        <taxon>Fungi</taxon>
        <taxon>Dikarya</taxon>
        <taxon>Basidiomycota</taxon>
        <taxon>Agaricomycotina</taxon>
        <taxon>Agaricomycetes</taxon>
        <taxon>Cantharellales</taxon>
        <taxon>Tulasnellaceae</taxon>
        <taxon>Tulasnella</taxon>
    </lineage>
</organism>
<evidence type="ECO:0000313" key="13">
    <source>
        <dbReference type="EMBL" id="KIO16312.1"/>
    </source>
</evidence>
<dbReference type="InterPro" id="IPR036691">
    <property type="entry name" value="Endo/exonu/phosph_ase_sf"/>
</dbReference>
<keyword evidence="8" id="KW-0460">Magnesium</keyword>
<feature type="domain" description="Endonuclease/exonuclease/phosphatase" evidence="12">
    <location>
        <begin position="34"/>
        <end position="322"/>
    </location>
</feature>
<feature type="region of interest" description="Disordered" evidence="11">
    <location>
        <begin position="1"/>
        <end position="26"/>
    </location>
</feature>
<evidence type="ECO:0000256" key="6">
    <source>
        <dbReference type="ARBA" id="ARBA00022763"/>
    </source>
</evidence>
<evidence type="ECO:0000256" key="2">
    <source>
        <dbReference type="ARBA" id="ARBA00001946"/>
    </source>
</evidence>
<evidence type="ECO:0000256" key="11">
    <source>
        <dbReference type="SAM" id="MobiDB-lite"/>
    </source>
</evidence>
<dbReference type="PANTHER" id="PTHR15822:SF4">
    <property type="entry name" value="TYROSYL-DNA PHOSPHODIESTERASE 2"/>
    <property type="match status" value="1"/>
</dbReference>
<dbReference type="Gene3D" id="3.60.10.10">
    <property type="entry name" value="Endonuclease/exonuclease/phosphatase"/>
    <property type="match status" value="1"/>
</dbReference>
<evidence type="ECO:0000256" key="8">
    <source>
        <dbReference type="ARBA" id="ARBA00022842"/>
    </source>
</evidence>
<comment type="cofactor">
    <cofactor evidence="1">
        <name>Mn(2+)</name>
        <dbReference type="ChEBI" id="CHEBI:29035"/>
    </cofactor>
</comment>